<proteinExistence type="predicted"/>
<dbReference type="Proteomes" id="UP000326979">
    <property type="component" value="Unassembled WGS sequence"/>
</dbReference>
<dbReference type="InterPro" id="IPR012675">
    <property type="entry name" value="Beta-grasp_dom_sf"/>
</dbReference>
<protein>
    <submittedName>
        <fullName evidence="1">MoaD/ThiS family protein</fullName>
    </submittedName>
</protein>
<dbReference type="InterPro" id="IPR016155">
    <property type="entry name" value="Mopterin_synth/thiamin_S_b"/>
</dbReference>
<dbReference type="AlphaFoldDB" id="A0A5N8VYD5"/>
<dbReference type="InterPro" id="IPR003749">
    <property type="entry name" value="ThiS/MoaD-like"/>
</dbReference>
<reference evidence="1 2" key="1">
    <citation type="submission" date="2019-07" db="EMBL/GenBank/DDBJ databases">
        <title>New species of Amycolatopsis and Streptomyces.</title>
        <authorList>
            <person name="Duangmal K."/>
            <person name="Teo W.F.A."/>
            <person name="Lipun K."/>
        </authorList>
    </citation>
    <scope>NUCLEOTIDE SEQUENCE [LARGE SCALE GENOMIC DNA]</scope>
    <source>
        <strain evidence="1 2">TISTR 2346</strain>
    </source>
</reference>
<dbReference type="EMBL" id="VJZE01000048">
    <property type="protein sequence ID" value="MPY40283.1"/>
    <property type="molecule type" value="Genomic_DNA"/>
</dbReference>
<evidence type="ECO:0000313" key="2">
    <source>
        <dbReference type="Proteomes" id="UP000326979"/>
    </source>
</evidence>
<dbReference type="SUPFAM" id="SSF54285">
    <property type="entry name" value="MoaD/ThiS"/>
    <property type="match status" value="1"/>
</dbReference>
<organism evidence="1 2">
    <name type="scientific">Streptomyces phyllanthi</name>
    <dbReference type="NCBI Taxonomy" id="1803180"/>
    <lineage>
        <taxon>Bacteria</taxon>
        <taxon>Bacillati</taxon>
        <taxon>Actinomycetota</taxon>
        <taxon>Actinomycetes</taxon>
        <taxon>Kitasatosporales</taxon>
        <taxon>Streptomycetaceae</taxon>
        <taxon>Streptomyces</taxon>
    </lineage>
</organism>
<keyword evidence="2" id="KW-1185">Reference proteome</keyword>
<sequence length="111" mass="11873">MGANIPGVKMTVKVQVPHGMAWCTGGRRVVDGEGATVGELWKRLAGTHPELMWRLSTEEGDPGRWIRIALDGRKVPQENATQAPLDGVTIVTITVMEAAPAAAPMGSRNPF</sequence>
<gene>
    <name evidence="1" type="ORF">FNH04_10265</name>
</gene>
<accession>A0A5N8VYD5</accession>
<dbReference type="Pfam" id="PF02597">
    <property type="entry name" value="ThiS"/>
    <property type="match status" value="1"/>
</dbReference>
<dbReference type="Gene3D" id="3.10.20.30">
    <property type="match status" value="1"/>
</dbReference>
<evidence type="ECO:0000313" key="1">
    <source>
        <dbReference type="EMBL" id="MPY40283.1"/>
    </source>
</evidence>
<comment type="caution">
    <text evidence="1">The sequence shown here is derived from an EMBL/GenBank/DDBJ whole genome shotgun (WGS) entry which is preliminary data.</text>
</comment>
<dbReference type="OrthoDB" id="9800600at2"/>
<name>A0A5N8VYD5_9ACTN</name>